<reference evidence="1 2" key="1">
    <citation type="journal article" date="2018" name="Front. Plant Sci.">
        <title>Red Clover (Trifolium pratense) and Zigzag Clover (T. medium) - A Picture of Genomic Similarities and Differences.</title>
        <authorList>
            <person name="Dluhosova J."/>
            <person name="Istvanek J."/>
            <person name="Nedelnik J."/>
            <person name="Repkova J."/>
        </authorList>
    </citation>
    <scope>NUCLEOTIDE SEQUENCE [LARGE SCALE GENOMIC DNA]</scope>
    <source>
        <strain evidence="2">cv. 10/8</strain>
        <tissue evidence="1">Leaf</tissue>
    </source>
</reference>
<dbReference type="EMBL" id="LXQA010284941">
    <property type="protein sequence ID" value="MCI40875.1"/>
    <property type="molecule type" value="Genomic_DNA"/>
</dbReference>
<name>A0A392RZ30_9FABA</name>
<evidence type="ECO:0000313" key="1">
    <source>
        <dbReference type="EMBL" id="MCI40875.1"/>
    </source>
</evidence>
<dbReference type="AlphaFoldDB" id="A0A392RZ30"/>
<keyword evidence="2" id="KW-1185">Reference proteome</keyword>
<organism evidence="1 2">
    <name type="scientific">Trifolium medium</name>
    <dbReference type="NCBI Taxonomy" id="97028"/>
    <lineage>
        <taxon>Eukaryota</taxon>
        <taxon>Viridiplantae</taxon>
        <taxon>Streptophyta</taxon>
        <taxon>Embryophyta</taxon>
        <taxon>Tracheophyta</taxon>
        <taxon>Spermatophyta</taxon>
        <taxon>Magnoliopsida</taxon>
        <taxon>eudicotyledons</taxon>
        <taxon>Gunneridae</taxon>
        <taxon>Pentapetalae</taxon>
        <taxon>rosids</taxon>
        <taxon>fabids</taxon>
        <taxon>Fabales</taxon>
        <taxon>Fabaceae</taxon>
        <taxon>Papilionoideae</taxon>
        <taxon>50 kb inversion clade</taxon>
        <taxon>NPAAA clade</taxon>
        <taxon>Hologalegina</taxon>
        <taxon>IRL clade</taxon>
        <taxon>Trifolieae</taxon>
        <taxon>Trifolium</taxon>
    </lineage>
</organism>
<feature type="non-terminal residue" evidence="1">
    <location>
        <position position="113"/>
    </location>
</feature>
<sequence>MAATLYEQHYRMDWGPPRFSPPLMAATQDYMAQTLIPSYYQQYPKQTDLTGHFKRQTTRLLEHQNHVQDIWSRDYQAHHPQQQVDSDEELDRQIDEALYDSPQDQFFSAPGGS</sequence>
<evidence type="ECO:0000313" key="2">
    <source>
        <dbReference type="Proteomes" id="UP000265520"/>
    </source>
</evidence>
<accession>A0A392RZ30</accession>
<comment type="caution">
    <text evidence="1">The sequence shown here is derived from an EMBL/GenBank/DDBJ whole genome shotgun (WGS) entry which is preliminary data.</text>
</comment>
<dbReference type="Proteomes" id="UP000265520">
    <property type="component" value="Unassembled WGS sequence"/>
</dbReference>
<protein>
    <submittedName>
        <fullName evidence="1">Uncharacterized protein</fullName>
    </submittedName>
</protein>
<proteinExistence type="predicted"/>